<evidence type="ECO:0000313" key="3">
    <source>
        <dbReference type="EMBL" id="MQY18179.1"/>
    </source>
</evidence>
<dbReference type="AlphaFoldDB" id="A0A7K0CXE1"/>
<gene>
    <name evidence="3" type="ORF">NRB20_12480</name>
</gene>
<dbReference type="Pfam" id="PF04286">
    <property type="entry name" value="DUF445"/>
    <property type="match status" value="1"/>
</dbReference>
<dbReference type="InterPro" id="IPR007383">
    <property type="entry name" value="DUF445"/>
</dbReference>
<accession>A0A7K0CXE1</accession>
<dbReference type="EMBL" id="WEGK01000002">
    <property type="protein sequence ID" value="MQY18179.1"/>
    <property type="molecule type" value="Genomic_DNA"/>
</dbReference>
<evidence type="ECO:0000256" key="1">
    <source>
        <dbReference type="SAM" id="MobiDB-lite"/>
    </source>
</evidence>
<feature type="transmembrane region" description="Helical" evidence="2">
    <location>
        <begin position="86"/>
        <end position="107"/>
    </location>
</feature>
<evidence type="ECO:0000256" key="2">
    <source>
        <dbReference type="SAM" id="Phobius"/>
    </source>
</evidence>
<evidence type="ECO:0008006" key="5">
    <source>
        <dbReference type="Google" id="ProtNLM"/>
    </source>
</evidence>
<keyword evidence="2" id="KW-0472">Membrane</keyword>
<keyword evidence="4" id="KW-1185">Reference proteome</keyword>
<comment type="caution">
    <text evidence="3">The sequence shown here is derived from an EMBL/GenBank/DDBJ whole genome shotgun (WGS) entry which is preliminary data.</text>
</comment>
<keyword evidence="2" id="KW-1133">Transmembrane helix</keyword>
<proteinExistence type="predicted"/>
<sequence length="491" mass="53623">MEQSPGSASRGADAVSTGPDPVRTGVTGTSLAPSPNTVPNGSGGPSRAIRGVGNTTSGPDHRDAPGSFAELMDDSGKRRDLRRMKIVATAFLAGATVVYLLCCWIGSRGAGGNWVGYVRAASEAGMVGALADWFAVTALFRHPLGLPIPHTAIIRKKKDQLGESLGNFVRTNFLSPETVVEKVNSAQISLRVGRWMADPAHAARVSEESATILRAAIDGLRDEDVEQIIDQTIVKRIADPQWGPPIGRVLAELLAENRQAPLLDLLAERAHQWALGSQETLDRIVATESPSWAPKFVNDMLAERVYRELVEFTWKIRSQPDHEVRLAANRFLEQFADDLQHDEAMIAKAERIKAEIMGREEITGMAQATWRAAKRLILESADDPNSTLRRKVTENVQQLGQRLAGEQGMREKVDGWLERGVRYLVSNYGSEIATLISDTVARWDAEEASRKIELQAGRDLQFIRINGTVVGSLAGLVIYAVSHLLFPGWSG</sequence>
<reference evidence="3 4" key="1">
    <citation type="submission" date="2019-10" db="EMBL/GenBank/DDBJ databases">
        <title>Nocardia macrotermitis sp. nov. and Nocardia aurantia sp. nov., isolated from the gut of fungus growing-termite Macrotermes natalensis.</title>
        <authorList>
            <person name="Benndorf R."/>
            <person name="Schwitalla J."/>
            <person name="Martin K."/>
            <person name="De Beer W."/>
            <person name="Kaster A.-K."/>
            <person name="Vollmers J."/>
            <person name="Poulsen M."/>
            <person name="Beemelmanns C."/>
        </authorList>
    </citation>
    <scope>NUCLEOTIDE SEQUENCE [LARGE SCALE GENOMIC DNA]</scope>
    <source>
        <strain evidence="3 4">RB20</strain>
    </source>
</reference>
<keyword evidence="2" id="KW-0812">Transmembrane</keyword>
<organism evidence="3 4">
    <name type="scientific">Nocardia macrotermitis</name>
    <dbReference type="NCBI Taxonomy" id="2585198"/>
    <lineage>
        <taxon>Bacteria</taxon>
        <taxon>Bacillati</taxon>
        <taxon>Actinomycetota</taxon>
        <taxon>Actinomycetes</taxon>
        <taxon>Mycobacteriales</taxon>
        <taxon>Nocardiaceae</taxon>
        <taxon>Nocardia</taxon>
    </lineage>
</organism>
<name>A0A7K0CXE1_9NOCA</name>
<dbReference type="GO" id="GO:0005886">
    <property type="term" value="C:plasma membrane"/>
    <property type="evidence" value="ECO:0007669"/>
    <property type="project" value="TreeGrafter"/>
</dbReference>
<dbReference type="PANTHER" id="PTHR38442">
    <property type="entry name" value="INNER MEMBRANE PROTEIN-RELATED"/>
    <property type="match status" value="1"/>
</dbReference>
<dbReference type="PANTHER" id="PTHR38442:SF1">
    <property type="entry name" value="INNER MEMBRANE PROTEIN"/>
    <property type="match status" value="1"/>
</dbReference>
<feature type="compositionally biased region" description="Polar residues" evidence="1">
    <location>
        <begin position="26"/>
        <end position="40"/>
    </location>
</feature>
<dbReference type="Proteomes" id="UP000438448">
    <property type="component" value="Unassembled WGS sequence"/>
</dbReference>
<evidence type="ECO:0000313" key="4">
    <source>
        <dbReference type="Proteomes" id="UP000438448"/>
    </source>
</evidence>
<protein>
    <recommendedName>
        <fullName evidence="5">DUF445 domain-containing protein</fullName>
    </recommendedName>
</protein>
<feature type="region of interest" description="Disordered" evidence="1">
    <location>
        <begin position="1"/>
        <end position="71"/>
    </location>
</feature>